<evidence type="ECO:0008006" key="2">
    <source>
        <dbReference type="Google" id="ProtNLM"/>
    </source>
</evidence>
<organism evidence="1">
    <name type="scientific">viral metagenome</name>
    <dbReference type="NCBI Taxonomy" id="1070528"/>
    <lineage>
        <taxon>unclassified sequences</taxon>
        <taxon>metagenomes</taxon>
        <taxon>organismal metagenomes</taxon>
    </lineage>
</organism>
<dbReference type="EMBL" id="MN739271">
    <property type="protein sequence ID" value="QHS96384.1"/>
    <property type="molecule type" value="Genomic_DNA"/>
</dbReference>
<sequence length="605" mass="69276">MTTLPKQYTDVQVIAWYSDTFPNIPGKEKYINFLRQQSIDGELLSSYDNSTELSEGIDSKLHRDNIIKKWKSYVKSFNESTPDPDVTLPVESSDVSLTLPKMFLLVKPCQSGKTGEAFSHLNGLIEEFNTEGKQRHIAITFVDNNLILAGQTSIRSQNILKECESIDFTSKSEIHSADVVRSTILDNPKLGNIICCGHTTRFSDIDWLLPRFPLIKFTIYIDEADKIATSNKVVDYVNSWERNSNVNQIIMITATSEQLLKKYNNITLLPVNEVTHQNYVRFSECQYMDFNPKIVSDENQYSPNTYYVLEYFKNNTMNNGEVYFIPTSTKRKDHDEIEDVLIDGDYVNVVIKINALKKQITILRGQTPTEKKKEIISFKDIEGSTKKELSHWLGDYYEKNEGSTKWRLAITGNICVGRGISIQSEKCSISHAIYGPAISSMPKANKYQIGARILGNIRNFKKFENDTFPIIICQKSTYDQINRMEETAILIANKSTNQNSSYGLSDYKADYSISKHDFEYPEDKSGVRWYDNNNDPNDLKTKTKAKFKKIDNKWCNHDSKLRIWGDRPAGGCNSKNKTHWTLVYENSSYTKYAIVSVKLTKKSGD</sequence>
<name>A0A6C0BXX1_9ZZZZ</name>
<dbReference type="AlphaFoldDB" id="A0A6C0BXX1"/>
<evidence type="ECO:0000313" key="1">
    <source>
        <dbReference type="EMBL" id="QHS96384.1"/>
    </source>
</evidence>
<protein>
    <recommendedName>
        <fullName evidence="2">Helicase ATP-binding domain-containing protein</fullName>
    </recommendedName>
</protein>
<proteinExistence type="predicted"/>
<dbReference type="CDD" id="cd09487">
    <property type="entry name" value="SAM_superfamily"/>
    <property type="match status" value="1"/>
</dbReference>
<accession>A0A6C0BXX1</accession>
<reference evidence="1" key="1">
    <citation type="journal article" date="2020" name="Nature">
        <title>Giant virus diversity and host interactions through global metagenomics.</title>
        <authorList>
            <person name="Schulz F."/>
            <person name="Roux S."/>
            <person name="Paez-Espino D."/>
            <person name="Jungbluth S."/>
            <person name="Walsh D.A."/>
            <person name="Denef V.J."/>
            <person name="McMahon K.D."/>
            <person name="Konstantinidis K.T."/>
            <person name="Eloe-Fadrosh E.A."/>
            <person name="Kyrpides N.C."/>
            <person name="Woyke T."/>
        </authorList>
    </citation>
    <scope>NUCLEOTIDE SEQUENCE</scope>
    <source>
        <strain evidence="1">GVMAG-M-3300020166-18</strain>
    </source>
</reference>